<gene>
    <name evidence="1" type="ORF">CRV2_00020647</name>
</gene>
<proteinExistence type="predicted"/>
<evidence type="ECO:0000313" key="2">
    <source>
        <dbReference type="Proteomes" id="UP000836387"/>
    </source>
</evidence>
<protein>
    <submittedName>
        <fullName evidence="1">Uncharacterized protein</fullName>
    </submittedName>
</protein>
<dbReference type="EMBL" id="CADEHS020000260">
    <property type="protein sequence ID" value="CAG9951238.1"/>
    <property type="molecule type" value="Genomic_DNA"/>
</dbReference>
<organism evidence="1 2">
    <name type="scientific">Clonostachys rosea f. rosea IK726</name>
    <dbReference type="NCBI Taxonomy" id="1349383"/>
    <lineage>
        <taxon>Eukaryota</taxon>
        <taxon>Fungi</taxon>
        <taxon>Dikarya</taxon>
        <taxon>Ascomycota</taxon>
        <taxon>Pezizomycotina</taxon>
        <taxon>Sordariomycetes</taxon>
        <taxon>Hypocreomycetidae</taxon>
        <taxon>Hypocreales</taxon>
        <taxon>Bionectriaceae</taxon>
        <taxon>Clonostachys</taxon>
    </lineage>
</organism>
<evidence type="ECO:0000313" key="1">
    <source>
        <dbReference type="EMBL" id="CAG9951238.1"/>
    </source>
</evidence>
<comment type="caution">
    <text evidence="1">The sequence shown here is derived from an EMBL/GenBank/DDBJ whole genome shotgun (WGS) entry which is preliminary data.</text>
</comment>
<keyword evidence="2" id="KW-1185">Reference proteome</keyword>
<accession>A0ACA9UD05</accession>
<dbReference type="Proteomes" id="UP000836387">
    <property type="component" value="Unassembled WGS sequence"/>
</dbReference>
<sequence length="71" mass="8025">MFIRIAALLAAFQATGAVGALSGEARAMVEDSMAWMDRFYDSRINQLYDLESRWFMDSAPWDSEVVELVDS</sequence>
<reference evidence="1" key="2">
    <citation type="submission" date="2021-10" db="EMBL/GenBank/DDBJ databases">
        <authorList>
            <person name="Piombo E."/>
        </authorList>
    </citation>
    <scope>NUCLEOTIDE SEQUENCE</scope>
</reference>
<name>A0ACA9UD05_BIOOC</name>
<reference evidence="1" key="1">
    <citation type="submission" date="2020-04" db="EMBL/GenBank/DDBJ databases">
        <authorList>
            <person name="Broberg M."/>
        </authorList>
    </citation>
    <scope>NUCLEOTIDE SEQUENCE</scope>
</reference>